<dbReference type="PANTHER" id="PTHR34203">
    <property type="entry name" value="METHYLTRANSFERASE, FKBM FAMILY PROTEIN"/>
    <property type="match status" value="1"/>
</dbReference>
<dbReference type="InterPro" id="IPR029063">
    <property type="entry name" value="SAM-dependent_MTases_sf"/>
</dbReference>
<dbReference type="EMBL" id="QGNZ01000004">
    <property type="protein sequence ID" value="PWS26386.1"/>
    <property type="molecule type" value="Genomic_DNA"/>
</dbReference>
<comment type="caution">
    <text evidence="2">The sequence shown here is derived from an EMBL/GenBank/DDBJ whole genome shotgun (WGS) entry which is preliminary data.</text>
</comment>
<keyword evidence="3" id="KW-1185">Reference proteome</keyword>
<keyword evidence="2" id="KW-0489">Methyltransferase</keyword>
<name>A0A317EM78_9SPHI</name>
<dbReference type="NCBIfam" id="TIGR01444">
    <property type="entry name" value="fkbM_fam"/>
    <property type="match status" value="1"/>
</dbReference>
<dbReference type="InterPro" id="IPR052514">
    <property type="entry name" value="SAM-dependent_MTase"/>
</dbReference>
<dbReference type="RefSeq" id="WP_109926952.1">
    <property type="nucleotide sequence ID" value="NZ_QGNZ01000004.1"/>
</dbReference>
<gene>
    <name evidence="2" type="ORF">DHW03_16525</name>
</gene>
<dbReference type="GO" id="GO:0032259">
    <property type="term" value="P:methylation"/>
    <property type="evidence" value="ECO:0007669"/>
    <property type="project" value="UniProtKB-KW"/>
</dbReference>
<evidence type="ECO:0000313" key="2">
    <source>
        <dbReference type="EMBL" id="PWS26386.1"/>
    </source>
</evidence>
<dbReference type="PANTHER" id="PTHR34203:SF15">
    <property type="entry name" value="SLL1173 PROTEIN"/>
    <property type="match status" value="1"/>
</dbReference>
<dbReference type="AlphaFoldDB" id="A0A317EM78"/>
<accession>A0A317EM78</accession>
<dbReference type="InterPro" id="IPR006342">
    <property type="entry name" value="FkbM_mtfrase"/>
</dbReference>
<feature type="domain" description="Methyltransferase FkbM" evidence="1">
    <location>
        <begin position="91"/>
        <end position="226"/>
    </location>
</feature>
<sequence length="294" mass="33823">MITSIKRTFTFINQHPLAQRHLLKAYSKFLWWQIKSRTSKNLIEVPFLEATKFFAKKGLTGITGNIYTGLHEFEDMSFLIHFLRSEDVFFDVGANVGSYTILASGIKRAKTVAFEPIKITYDILKENVKLNHLQDLVICKNNAVGSEERDLYFTNNEDTTNHMVVSPSNHVSVVNMLTLNSLHPAHQPKLIKIDVEGYETEVINGASQLLEDDNLKAIIIELNGSGARYGYNEKNLHKHLTDHLFFPYRYLPFKRELLPLNSYGGYNTIYIKDLNFVQERLLTSDSFHIFDESI</sequence>
<proteinExistence type="predicted"/>
<dbReference type="Pfam" id="PF05050">
    <property type="entry name" value="Methyltransf_21"/>
    <property type="match status" value="1"/>
</dbReference>
<organism evidence="2 3">
    <name type="scientific">Pedobacter yonginense</name>
    <dbReference type="NCBI Taxonomy" id="651869"/>
    <lineage>
        <taxon>Bacteria</taxon>
        <taxon>Pseudomonadati</taxon>
        <taxon>Bacteroidota</taxon>
        <taxon>Sphingobacteriia</taxon>
        <taxon>Sphingobacteriales</taxon>
        <taxon>Sphingobacteriaceae</taxon>
        <taxon>Pedobacter</taxon>
    </lineage>
</organism>
<dbReference type="SUPFAM" id="SSF53335">
    <property type="entry name" value="S-adenosyl-L-methionine-dependent methyltransferases"/>
    <property type="match status" value="1"/>
</dbReference>
<keyword evidence="2" id="KW-0808">Transferase</keyword>
<dbReference type="Proteomes" id="UP000245379">
    <property type="component" value="Unassembled WGS sequence"/>
</dbReference>
<dbReference type="Gene3D" id="3.40.50.150">
    <property type="entry name" value="Vaccinia Virus protein VP39"/>
    <property type="match status" value="1"/>
</dbReference>
<dbReference type="OrthoDB" id="9812600at2"/>
<evidence type="ECO:0000259" key="1">
    <source>
        <dbReference type="Pfam" id="PF05050"/>
    </source>
</evidence>
<reference evidence="2 3" key="1">
    <citation type="submission" date="2018-05" db="EMBL/GenBank/DDBJ databases">
        <title>Pedobacter paludis sp. nov., isolated from wetland soil.</title>
        <authorList>
            <person name="Zhang Y."/>
            <person name="Wang G."/>
        </authorList>
    </citation>
    <scope>NUCLEOTIDE SEQUENCE [LARGE SCALE GENOMIC DNA]</scope>
    <source>
        <strain evidence="2 3">KCTC22721</strain>
    </source>
</reference>
<evidence type="ECO:0000313" key="3">
    <source>
        <dbReference type="Proteomes" id="UP000245379"/>
    </source>
</evidence>
<protein>
    <submittedName>
        <fullName evidence="2">FkbM family methyltransferase</fullName>
    </submittedName>
</protein>
<dbReference type="GO" id="GO:0008168">
    <property type="term" value="F:methyltransferase activity"/>
    <property type="evidence" value="ECO:0007669"/>
    <property type="project" value="UniProtKB-KW"/>
</dbReference>